<dbReference type="PATRIC" id="fig|128780.6.peg.3503"/>
<keyword evidence="2" id="KW-1185">Reference proteome</keyword>
<dbReference type="Proteomes" id="UP000061010">
    <property type="component" value="Chromosome"/>
</dbReference>
<gene>
    <name evidence="1" type="ORF">AOT14_34590</name>
</gene>
<evidence type="ECO:0000313" key="2">
    <source>
        <dbReference type="Proteomes" id="UP000061010"/>
    </source>
</evidence>
<dbReference type="AlphaFoldDB" id="A0A0R0DW12"/>
<protein>
    <submittedName>
        <fullName evidence="1">Chemotaxis protein</fullName>
    </submittedName>
</protein>
<dbReference type="RefSeq" id="WP_054668137.1">
    <property type="nucleotide sequence ID" value="NZ_CP043570.1"/>
</dbReference>
<dbReference type="KEGG" id="sacz:AOT14_34590"/>
<sequence precursor="true">MRRLALAAALLVLPALAAQAGTMKSPTLSSTQCGVSTDYDVLVDGGGIWLRQHDATPREIVFHDGQLSIDGRMQAVSADDAQRLRVLEAGVRQLMPAVTGIANESVGISFDVLDVVYGSLTGNFDSRKVRALRRDAERFVASTIGRGRWEQDLFGEGFDRRVQDAAESLKGSIARGLLWTLLTGSEERIEKRTEKIEAELEPKIEARARALEQHAQSLCTQVLALDRLQSALEFRYDGQPLRMMSVSGDNGQAPPATPVAKEQGPDNRIALPGHP</sequence>
<dbReference type="Pfam" id="PF11101">
    <property type="entry name" value="DUF2884"/>
    <property type="match status" value="1"/>
</dbReference>
<name>A0A0R0DW12_9GAMM</name>
<dbReference type="EMBL" id="CP012900">
    <property type="protein sequence ID" value="ALJ29795.1"/>
    <property type="molecule type" value="Genomic_DNA"/>
</dbReference>
<evidence type="ECO:0000313" key="1">
    <source>
        <dbReference type="EMBL" id="ALJ29795.1"/>
    </source>
</evidence>
<dbReference type="InterPro" id="IPR021307">
    <property type="entry name" value="DUF2884"/>
</dbReference>
<organism evidence="1 2">
    <name type="scientific">Stenotrophomonas acidaminiphila</name>
    <dbReference type="NCBI Taxonomy" id="128780"/>
    <lineage>
        <taxon>Bacteria</taxon>
        <taxon>Pseudomonadati</taxon>
        <taxon>Pseudomonadota</taxon>
        <taxon>Gammaproteobacteria</taxon>
        <taxon>Lysobacterales</taxon>
        <taxon>Lysobacteraceae</taxon>
        <taxon>Stenotrophomonas</taxon>
    </lineage>
</organism>
<accession>A0A0R0DW12</accession>
<dbReference type="OrthoDB" id="5949813at2"/>
<reference evidence="1 2" key="1">
    <citation type="journal article" date="2015" name="Genome Announc.">
        <title>Complete Genome Sequencing of Stenotrophomonas acidaminiphila ZAC14D2_NAIMI4_2, a Multidrug-Resistant Strain Isolated from Sediments of a Polluted River in Mexico, Uncovers New Antibiotic Resistance Genes and a Novel Class-II Lasso Peptide Biosynthesis Gene Cluster.</title>
        <authorList>
            <person name="Vinuesa P."/>
            <person name="Ochoa-Sanchez L.E."/>
        </authorList>
    </citation>
    <scope>NUCLEOTIDE SEQUENCE [LARGE SCALE GENOMIC DNA]</scope>
    <source>
        <strain evidence="1 2">ZAC14D2_NAIMI4_2</strain>
    </source>
</reference>
<proteinExistence type="predicted"/>